<evidence type="ECO:0000313" key="2">
    <source>
        <dbReference type="Proteomes" id="UP000014400"/>
    </source>
</evidence>
<keyword evidence="2" id="KW-1185">Reference proteome</keyword>
<proteinExistence type="predicted"/>
<comment type="caution">
    <text evidence="1">The sequence shown here is derived from an EMBL/GenBank/DDBJ whole genome shotgun (WGS) entry which is preliminary data.</text>
</comment>
<evidence type="ECO:0000313" key="1">
    <source>
        <dbReference type="EMBL" id="EPD98442.1"/>
    </source>
</evidence>
<dbReference type="STRING" id="1203554.HMPREF1476_01733"/>
<dbReference type="EMBL" id="ATCF01000024">
    <property type="protein sequence ID" value="EPD98442.1"/>
    <property type="molecule type" value="Genomic_DNA"/>
</dbReference>
<accession>S3BWH8</accession>
<dbReference type="Proteomes" id="UP000014400">
    <property type="component" value="Unassembled WGS sequence"/>
</dbReference>
<dbReference type="PATRIC" id="fig|1203554.3.peg.1817"/>
<name>S3BWH8_9BURK</name>
<sequence>MRFFGFISFERSKKRFHDFFGLSGRNVPADRTVNKKAGLLNGSEHIYYVI</sequence>
<gene>
    <name evidence="1" type="ORF">HMPREF1476_01733</name>
</gene>
<dbReference type="HOGENOM" id="CLU_3123513_0_0_4"/>
<reference evidence="1 2" key="1">
    <citation type="submission" date="2013-04" db="EMBL/GenBank/DDBJ databases">
        <title>The Genome Sequence of Sutterella wadsworthensis HGA0223.</title>
        <authorList>
            <consortium name="The Broad Institute Genomics Platform"/>
            <person name="Earl A."/>
            <person name="Ward D."/>
            <person name="Feldgarden M."/>
            <person name="Gevers D."/>
            <person name="Schmidt T.M."/>
            <person name="Dover J."/>
            <person name="Dai D."/>
            <person name="Walker B."/>
            <person name="Young S."/>
            <person name="Zeng Q."/>
            <person name="Gargeya S."/>
            <person name="Fitzgerald M."/>
            <person name="Haas B."/>
            <person name="Abouelleil A."/>
            <person name="Allen A.W."/>
            <person name="Alvarado L."/>
            <person name="Arachchi H.M."/>
            <person name="Berlin A.M."/>
            <person name="Chapman S.B."/>
            <person name="Gainer-Dewar J."/>
            <person name="Goldberg J."/>
            <person name="Griggs A."/>
            <person name="Gujja S."/>
            <person name="Hansen M."/>
            <person name="Howarth C."/>
            <person name="Imamovic A."/>
            <person name="Ireland A."/>
            <person name="Larimer J."/>
            <person name="McCowan C."/>
            <person name="Murphy C."/>
            <person name="Pearson M."/>
            <person name="Poon T.W."/>
            <person name="Priest M."/>
            <person name="Roberts A."/>
            <person name="Saif S."/>
            <person name="Shea T."/>
            <person name="Sisk P."/>
            <person name="Sykes S."/>
            <person name="Wortman J."/>
            <person name="Nusbaum C."/>
            <person name="Birren B."/>
        </authorList>
    </citation>
    <scope>NUCLEOTIDE SEQUENCE [LARGE SCALE GENOMIC DNA]</scope>
    <source>
        <strain evidence="1 2">HGA0223</strain>
    </source>
</reference>
<dbReference type="AlphaFoldDB" id="S3BWH8"/>
<organism evidence="1 2">
    <name type="scientific">Sutterella wadsworthensis HGA0223</name>
    <dbReference type="NCBI Taxonomy" id="1203554"/>
    <lineage>
        <taxon>Bacteria</taxon>
        <taxon>Pseudomonadati</taxon>
        <taxon>Pseudomonadota</taxon>
        <taxon>Betaproteobacteria</taxon>
        <taxon>Burkholderiales</taxon>
        <taxon>Sutterellaceae</taxon>
        <taxon>Sutterella</taxon>
    </lineage>
</organism>
<protein>
    <submittedName>
        <fullName evidence="1">Uncharacterized protein</fullName>
    </submittedName>
</protein>